<dbReference type="AlphaFoldDB" id="A0A1B0ZG10"/>
<feature type="region of interest" description="Disordered" evidence="1">
    <location>
        <begin position="27"/>
        <end position="52"/>
    </location>
</feature>
<dbReference type="EMBL" id="CP012117">
    <property type="protein sequence ID" value="ANP26905.1"/>
    <property type="molecule type" value="Genomic_DNA"/>
</dbReference>
<dbReference type="SUPFAM" id="SSF53850">
    <property type="entry name" value="Periplasmic binding protein-like II"/>
    <property type="match status" value="1"/>
</dbReference>
<dbReference type="STRING" id="1630135.DAD186_03480"/>
<evidence type="ECO:0000313" key="3">
    <source>
        <dbReference type="EMBL" id="ANP26905.1"/>
    </source>
</evidence>
<dbReference type="Proteomes" id="UP000092596">
    <property type="component" value="Chromosome"/>
</dbReference>
<dbReference type="PROSITE" id="PS51257">
    <property type="entry name" value="PROKAR_LIPOPROTEIN"/>
    <property type="match status" value="1"/>
</dbReference>
<dbReference type="RefSeq" id="WP_065247248.1">
    <property type="nucleotide sequence ID" value="NZ_CP012117.1"/>
</dbReference>
<dbReference type="PATRIC" id="fig|1630135.4.peg.351"/>
<feature type="compositionally biased region" description="Basic and acidic residues" evidence="1">
    <location>
        <begin position="30"/>
        <end position="51"/>
    </location>
</feature>
<dbReference type="PANTHER" id="PTHR30290">
    <property type="entry name" value="PERIPLASMIC BINDING COMPONENT OF ABC TRANSPORTER"/>
    <property type="match status" value="1"/>
</dbReference>
<dbReference type="GO" id="GO:0015833">
    <property type="term" value="P:peptide transport"/>
    <property type="evidence" value="ECO:0007669"/>
    <property type="project" value="TreeGrafter"/>
</dbReference>
<dbReference type="Gene3D" id="3.40.190.10">
    <property type="entry name" value="Periplasmic binding protein-like II"/>
    <property type="match status" value="1"/>
</dbReference>
<dbReference type="InterPro" id="IPR006311">
    <property type="entry name" value="TAT_signal"/>
</dbReference>
<dbReference type="KEGG" id="dva:DAD186_03480"/>
<dbReference type="InterPro" id="IPR000914">
    <property type="entry name" value="SBP_5_dom"/>
</dbReference>
<dbReference type="InterPro" id="IPR030678">
    <property type="entry name" value="Peptide/Ni-bd"/>
</dbReference>
<evidence type="ECO:0000256" key="1">
    <source>
        <dbReference type="SAM" id="MobiDB-lite"/>
    </source>
</evidence>
<protein>
    <recommendedName>
        <fullName evidence="2">Solute-binding protein family 5 domain-containing protein</fullName>
    </recommendedName>
</protein>
<proteinExistence type="predicted"/>
<dbReference type="CDD" id="cd08501">
    <property type="entry name" value="PBP2_Lpqw"/>
    <property type="match status" value="1"/>
</dbReference>
<dbReference type="GO" id="GO:0042597">
    <property type="term" value="C:periplasmic space"/>
    <property type="evidence" value="ECO:0007669"/>
    <property type="project" value="UniProtKB-ARBA"/>
</dbReference>
<organism evidence="3 4">
    <name type="scientific">Dermabacter vaginalis</name>
    <dbReference type="NCBI Taxonomy" id="1630135"/>
    <lineage>
        <taxon>Bacteria</taxon>
        <taxon>Bacillati</taxon>
        <taxon>Actinomycetota</taxon>
        <taxon>Actinomycetes</taxon>
        <taxon>Micrococcales</taxon>
        <taxon>Dermabacteraceae</taxon>
        <taxon>Dermabacter</taxon>
    </lineage>
</organism>
<dbReference type="GO" id="GO:0043190">
    <property type="term" value="C:ATP-binding cassette (ABC) transporter complex"/>
    <property type="evidence" value="ECO:0007669"/>
    <property type="project" value="InterPro"/>
</dbReference>
<sequence length="577" mass="63689">MKITSTRRLFLQGTAITGVAAAVAGCSQKSAEEQKEANKKKNDAAAKEAEKLPSTAWERLDYEQVADGGTLMIGIGQMPANWNPSHIDGNEVSTRQVSEWKGFGANIKADEKGAMSPNPDYVESAEITSEDPQIITVKFNKKAVWDNDGSPVTVNDLIAEWKACNGENEEFSTVTTQGWDSIKEIRAKDDFTAEIEYKTAFPDWLSFTYPSGPKALFETPQAFNTGYVNDPVPGCGPFTITNIDRNGGVVTLERNDKWWGRAPKLEKVIFKVTTQQNMPQSFANGEIDMIDIADGDTLGQAKGRKGAQIQRSNGLTWTHLTMNVNGGDGVLEDVEVRKAIFAAVDRNAVGRSVVEPLEAPVVLKDNYVYMPGQEGYEDSFGGELSGDPETDKAKKILEDAGYELKGDVYEKDGKQLKFSVVIPAETKSNEDRARQVMTNLNQAGFKVDLKTVPSDKYFTDYVLKQNFDFVTFSWVGTLLAELSSSNTYLPDSNQNYTGFKDEKLNEINKRLQTELDKDKRREIANEYSKQVASGYTVLPFYATPNITGLKEGLVNIGSAQFETVDHTAVGYKKGMEG</sequence>
<dbReference type="InterPro" id="IPR039424">
    <property type="entry name" value="SBP_5"/>
</dbReference>
<dbReference type="PANTHER" id="PTHR30290:SF65">
    <property type="entry name" value="MONOACYL PHOSPHATIDYLINOSITOL TETRAMANNOSIDE-BINDING PROTEIN LPQW-RELATED"/>
    <property type="match status" value="1"/>
</dbReference>
<dbReference type="Gene3D" id="3.10.105.10">
    <property type="entry name" value="Dipeptide-binding Protein, Domain 3"/>
    <property type="match status" value="1"/>
</dbReference>
<reference evidence="3 4" key="1">
    <citation type="submission" date="2015-06" db="EMBL/GenBank/DDBJ databases">
        <title>Investigation of pathophysiology for high-risk pregnancy and development of treatment modality based on it.</title>
        <authorList>
            <person name="Kim B.-C."/>
            <person name="Lim S."/>
        </authorList>
    </citation>
    <scope>NUCLEOTIDE SEQUENCE [LARGE SCALE GENOMIC DNA]</scope>
    <source>
        <strain evidence="3 4">AD1-86</strain>
    </source>
</reference>
<evidence type="ECO:0000259" key="2">
    <source>
        <dbReference type="Pfam" id="PF00496"/>
    </source>
</evidence>
<dbReference type="PIRSF" id="PIRSF002741">
    <property type="entry name" value="MppA"/>
    <property type="match status" value="1"/>
</dbReference>
<dbReference type="Pfam" id="PF00496">
    <property type="entry name" value="SBP_bac_5"/>
    <property type="match status" value="1"/>
</dbReference>
<dbReference type="GO" id="GO:1904680">
    <property type="term" value="F:peptide transmembrane transporter activity"/>
    <property type="evidence" value="ECO:0007669"/>
    <property type="project" value="TreeGrafter"/>
</dbReference>
<evidence type="ECO:0000313" key="4">
    <source>
        <dbReference type="Proteomes" id="UP000092596"/>
    </source>
</evidence>
<name>A0A1B0ZG10_9MICO</name>
<dbReference type="PROSITE" id="PS51318">
    <property type="entry name" value="TAT"/>
    <property type="match status" value="1"/>
</dbReference>
<accession>A0A1B0ZG10</accession>
<feature type="domain" description="Solute-binding protein family 5" evidence="2">
    <location>
        <begin position="117"/>
        <end position="494"/>
    </location>
</feature>
<gene>
    <name evidence="3" type="ORF">DAD186_03480</name>
</gene>